<accession>A0A3L7AYL7</accession>
<sequence length="701" mass="69889">MLCLAAIALSVLVSAQIPASAEPSQPASGSSTSAPSSPDPSVRPTISAPAAGDVIGRASTTVRGTAAPGASLTVLADGKSVCTTNAGTDGTYTCQLTGLTTSPSVTLVTRDNGASSGAPDSASVVFAVVTPPTISSDSGSAKVGLVQGTGYPGATVKLTVTGVGAWDVQVAQSGRWAQSLPLQLHGTYSMSATQRTSFSGATSSDPSPTVSLVVDTTPPPAPTITSPAAGSALTSRTTFAGGGESGATVTVYAVPDAGGDAVLCSAPVTASHWSCVAEVPASGPATLIAYQTDASGNPGDTSTPIRIVFGANPGGTIPPPPTAPGTGQDPGRGQGTTPEPGHSATPPATPTPSDPPGSAAPSLPPSGGGEAGPATPVRPWDWDARSAFTHAVAPVLGPTAASGWIGAFLLALAVIALVLIPARFLAGGFRSRGPLRFTGRNRERPEPEDPDGALSVRHPILAGAVLVLLLGLVVVFAMPLRQDAAQLRLFGAAVIALIFVNTAASILPVLLSTRRFGGTATVTVAPRYLGAAIAASVVSRMLGMEPALVFGIAFAVTLVPEAARAQRAGAAALRVFSVFGLGIAGWIASSLLGSPTGIAGSFLAEVANVTAMAGIGSAAILLIPLGQTSGRAILALGPWRWLASALPVYTTLFALLWPAFGHLHSPDIIPAALILGLLFGGIGLGAYLWRTSLRSLFISSR</sequence>
<protein>
    <recommendedName>
        <fullName evidence="7">Bacterial Ig domain-containing protein</fullName>
    </recommendedName>
</protein>
<dbReference type="Proteomes" id="UP000269438">
    <property type="component" value="Unassembled WGS sequence"/>
</dbReference>
<dbReference type="EMBL" id="RCUY01000001">
    <property type="protein sequence ID" value="RLP84670.1"/>
    <property type="molecule type" value="Genomic_DNA"/>
</dbReference>
<feature type="compositionally biased region" description="Polar residues" evidence="1">
    <location>
        <begin position="292"/>
        <end position="304"/>
    </location>
</feature>
<feature type="transmembrane region" description="Helical" evidence="2">
    <location>
        <begin position="544"/>
        <end position="563"/>
    </location>
</feature>
<dbReference type="AlphaFoldDB" id="A0A3L7AYL7"/>
<feature type="region of interest" description="Disordered" evidence="1">
    <location>
        <begin position="197"/>
        <end position="229"/>
    </location>
</feature>
<gene>
    <name evidence="5" type="ORF">D9V34_01325</name>
    <name evidence="4" type="ORF">D9V34_13620</name>
</gene>
<comment type="caution">
    <text evidence="5">The sequence shown here is derived from an EMBL/GenBank/DDBJ whole genome shotgun (WGS) entry which is preliminary data.</text>
</comment>
<feature type="chain" id="PRO_5036083813" description="Bacterial Ig domain-containing protein" evidence="3">
    <location>
        <begin position="22"/>
        <end position="701"/>
    </location>
</feature>
<dbReference type="GO" id="GO:0005975">
    <property type="term" value="P:carbohydrate metabolic process"/>
    <property type="evidence" value="ECO:0007669"/>
    <property type="project" value="UniProtKB-ARBA"/>
</dbReference>
<keyword evidence="2" id="KW-0472">Membrane</keyword>
<keyword evidence="6" id="KW-1185">Reference proteome</keyword>
<feature type="compositionally biased region" description="Polar residues" evidence="1">
    <location>
        <begin position="197"/>
        <end position="210"/>
    </location>
</feature>
<dbReference type="InterPro" id="IPR013783">
    <property type="entry name" value="Ig-like_fold"/>
</dbReference>
<evidence type="ECO:0000313" key="5">
    <source>
        <dbReference type="EMBL" id="RLP84670.1"/>
    </source>
</evidence>
<organism evidence="5 6">
    <name type="scientific">Mycetocola lacteus</name>
    <dbReference type="NCBI Taxonomy" id="76637"/>
    <lineage>
        <taxon>Bacteria</taxon>
        <taxon>Bacillati</taxon>
        <taxon>Actinomycetota</taxon>
        <taxon>Actinomycetes</taxon>
        <taxon>Micrococcales</taxon>
        <taxon>Microbacteriaceae</taxon>
        <taxon>Mycetocola</taxon>
    </lineage>
</organism>
<feature type="region of interest" description="Disordered" evidence="1">
    <location>
        <begin position="21"/>
        <end position="53"/>
    </location>
</feature>
<dbReference type="Gene3D" id="2.60.40.1800">
    <property type="match status" value="1"/>
</dbReference>
<feature type="transmembrane region" description="Helical" evidence="2">
    <location>
        <begin position="638"/>
        <end position="656"/>
    </location>
</feature>
<feature type="transmembrane region" description="Helical" evidence="2">
    <location>
        <begin position="490"/>
        <end position="511"/>
    </location>
</feature>
<evidence type="ECO:0000256" key="2">
    <source>
        <dbReference type="SAM" id="Phobius"/>
    </source>
</evidence>
<feature type="transmembrane region" description="Helical" evidence="2">
    <location>
        <begin position="668"/>
        <end position="689"/>
    </location>
</feature>
<feature type="transmembrane region" description="Helical" evidence="2">
    <location>
        <begin position="606"/>
        <end position="626"/>
    </location>
</feature>
<name>A0A3L7AYL7_9MICO</name>
<feature type="transmembrane region" description="Helical" evidence="2">
    <location>
        <begin position="575"/>
        <end position="594"/>
    </location>
</feature>
<evidence type="ECO:0000256" key="3">
    <source>
        <dbReference type="SAM" id="SignalP"/>
    </source>
</evidence>
<proteinExistence type="predicted"/>
<feature type="transmembrane region" description="Helical" evidence="2">
    <location>
        <begin position="460"/>
        <end position="478"/>
    </location>
</feature>
<keyword evidence="3" id="KW-0732">Signal</keyword>
<keyword evidence="2" id="KW-1133">Transmembrane helix</keyword>
<dbReference type="EMBL" id="RCUY01000011">
    <property type="protein sequence ID" value="RLP80885.1"/>
    <property type="molecule type" value="Genomic_DNA"/>
</dbReference>
<feature type="transmembrane region" description="Helical" evidence="2">
    <location>
        <begin position="518"/>
        <end position="538"/>
    </location>
</feature>
<dbReference type="Gene3D" id="2.60.40.10">
    <property type="entry name" value="Immunoglobulins"/>
    <property type="match status" value="1"/>
</dbReference>
<keyword evidence="2" id="KW-0812">Transmembrane</keyword>
<feature type="transmembrane region" description="Helical" evidence="2">
    <location>
        <begin position="404"/>
        <end position="426"/>
    </location>
</feature>
<reference evidence="5 6" key="1">
    <citation type="submission" date="2018-10" db="EMBL/GenBank/DDBJ databases">
        <authorList>
            <person name="Li J."/>
        </authorList>
    </citation>
    <scope>NUCLEOTIDE SEQUENCE [LARGE SCALE GENOMIC DNA]</scope>
    <source>
        <strain evidence="5 6">JCM 11654</strain>
    </source>
</reference>
<evidence type="ECO:0000313" key="4">
    <source>
        <dbReference type="EMBL" id="RLP80885.1"/>
    </source>
</evidence>
<feature type="compositionally biased region" description="Low complexity" evidence="1">
    <location>
        <begin position="23"/>
        <end position="40"/>
    </location>
</feature>
<feature type="signal peptide" evidence="3">
    <location>
        <begin position="1"/>
        <end position="21"/>
    </location>
</feature>
<evidence type="ECO:0000313" key="6">
    <source>
        <dbReference type="Proteomes" id="UP000269438"/>
    </source>
</evidence>
<evidence type="ECO:0000256" key="1">
    <source>
        <dbReference type="SAM" id="MobiDB-lite"/>
    </source>
</evidence>
<evidence type="ECO:0008006" key="7">
    <source>
        <dbReference type="Google" id="ProtNLM"/>
    </source>
</evidence>
<feature type="region of interest" description="Disordered" evidence="1">
    <location>
        <begin position="292"/>
        <end position="380"/>
    </location>
</feature>